<evidence type="ECO:0000256" key="6">
    <source>
        <dbReference type="HAMAP-Rule" id="MF_00073"/>
    </source>
</evidence>
<dbReference type="RefSeq" id="WP_376800222.1">
    <property type="nucleotide sequence ID" value="NZ_DBNB01000010.1"/>
</dbReference>
<dbReference type="EMBL" id="LWDL01000033">
    <property type="protein sequence ID" value="OQW49107.1"/>
    <property type="molecule type" value="Genomic_DNA"/>
</dbReference>
<organism evidence="8 9">
    <name type="scientific">Candidatus Raskinella chloraquaticus</name>
    <dbReference type="NCBI Taxonomy" id="1951219"/>
    <lineage>
        <taxon>Bacteria</taxon>
        <taxon>Pseudomonadati</taxon>
        <taxon>Pseudomonadota</taxon>
        <taxon>Alphaproteobacteria</taxon>
        <taxon>Hyphomicrobiales</taxon>
        <taxon>Phreatobacteraceae</taxon>
        <taxon>Candidatus Raskinella</taxon>
    </lineage>
</organism>
<feature type="domain" description="NusB/RsmB/TIM44" evidence="7">
    <location>
        <begin position="17"/>
        <end position="150"/>
    </location>
</feature>
<dbReference type="InterPro" id="IPR035926">
    <property type="entry name" value="NusB-like_sf"/>
</dbReference>
<dbReference type="AlphaFoldDB" id="A0A1W9HPB5"/>
<evidence type="ECO:0000256" key="1">
    <source>
        <dbReference type="ARBA" id="ARBA00005952"/>
    </source>
</evidence>
<evidence type="ECO:0000256" key="3">
    <source>
        <dbReference type="ARBA" id="ARBA00022884"/>
    </source>
</evidence>
<evidence type="ECO:0000256" key="4">
    <source>
        <dbReference type="ARBA" id="ARBA00023015"/>
    </source>
</evidence>
<dbReference type="HAMAP" id="MF_00073">
    <property type="entry name" value="NusB"/>
    <property type="match status" value="1"/>
</dbReference>
<dbReference type="GO" id="GO:0003723">
    <property type="term" value="F:RNA binding"/>
    <property type="evidence" value="ECO:0007669"/>
    <property type="project" value="UniProtKB-UniRule"/>
</dbReference>
<comment type="similarity">
    <text evidence="1 6">Belongs to the NusB family.</text>
</comment>
<keyword evidence="3 6" id="KW-0694">RNA-binding</keyword>
<protein>
    <recommendedName>
        <fullName evidence="6">Transcription antitermination protein NusB</fullName>
    </recommendedName>
    <alternativeName>
        <fullName evidence="6">Antitermination factor NusB</fullName>
    </alternativeName>
</protein>
<reference evidence="8 9" key="1">
    <citation type="journal article" date="2017" name="Water Res.">
        <title>Comammox in drinking water systems.</title>
        <authorList>
            <person name="Wang Y."/>
            <person name="Ma L."/>
            <person name="Mao Y."/>
            <person name="Jiang X."/>
            <person name="Xia Y."/>
            <person name="Yu K."/>
            <person name="Li B."/>
            <person name="Zhang T."/>
        </authorList>
    </citation>
    <scope>NUCLEOTIDE SEQUENCE [LARGE SCALE GENOMIC DNA]</scope>
    <source>
        <strain evidence="8">SG_bin8</strain>
    </source>
</reference>
<keyword evidence="2 6" id="KW-0889">Transcription antitermination</keyword>
<keyword evidence="4 6" id="KW-0805">Transcription regulation</keyword>
<dbReference type="GO" id="GO:0031564">
    <property type="term" value="P:transcription antitermination"/>
    <property type="evidence" value="ECO:0007669"/>
    <property type="project" value="UniProtKB-KW"/>
</dbReference>
<comment type="function">
    <text evidence="6">Involved in transcription antitermination. Required for transcription of ribosomal RNA (rRNA) genes. Binds specifically to the boxA antiterminator sequence of the ribosomal RNA (rrn) operons.</text>
</comment>
<dbReference type="GO" id="GO:0005829">
    <property type="term" value="C:cytosol"/>
    <property type="evidence" value="ECO:0007669"/>
    <property type="project" value="TreeGrafter"/>
</dbReference>
<dbReference type="InterPro" id="IPR006027">
    <property type="entry name" value="NusB_RsmB_TIM44"/>
</dbReference>
<dbReference type="STRING" id="1827387.A4S15_03390"/>
<dbReference type="GO" id="GO:0006353">
    <property type="term" value="P:DNA-templated transcription termination"/>
    <property type="evidence" value="ECO:0007669"/>
    <property type="project" value="UniProtKB-UniRule"/>
</dbReference>
<dbReference type="PANTHER" id="PTHR11078:SF3">
    <property type="entry name" value="ANTITERMINATION NUSB DOMAIN-CONTAINING PROTEIN"/>
    <property type="match status" value="1"/>
</dbReference>
<dbReference type="Pfam" id="PF01029">
    <property type="entry name" value="NusB"/>
    <property type="match status" value="1"/>
</dbReference>
<evidence type="ECO:0000256" key="5">
    <source>
        <dbReference type="ARBA" id="ARBA00023163"/>
    </source>
</evidence>
<evidence type="ECO:0000313" key="8">
    <source>
        <dbReference type="EMBL" id="OQW49107.1"/>
    </source>
</evidence>
<dbReference type="SUPFAM" id="SSF48013">
    <property type="entry name" value="NusB-like"/>
    <property type="match status" value="1"/>
</dbReference>
<dbReference type="Proteomes" id="UP000192872">
    <property type="component" value="Unassembled WGS sequence"/>
</dbReference>
<dbReference type="PANTHER" id="PTHR11078">
    <property type="entry name" value="N UTILIZATION SUBSTANCE PROTEIN B-RELATED"/>
    <property type="match status" value="1"/>
</dbReference>
<gene>
    <name evidence="6" type="primary">nusB</name>
    <name evidence="8" type="ORF">A4S15_03390</name>
</gene>
<dbReference type="Gene3D" id="1.10.940.10">
    <property type="entry name" value="NusB-like"/>
    <property type="match status" value="1"/>
</dbReference>
<name>A0A1W9HPB5_9HYPH</name>
<sequence>MVSANNRPPKPGNKRSAARLAAVQALYQMDISGADLFATLSEFEAFRLGKEVDGDVYRDADVAFFRDIAGGVVREQIALDPAIDGVLKEGWPLARIDSTLRQILRCGAYEIYYRRDVPARAAIVEYVDIASAFFANGEEPRIVNAILDTLGRRERAEDFSGAAPRSA</sequence>
<accession>A0A1W9HPB5</accession>
<evidence type="ECO:0000256" key="2">
    <source>
        <dbReference type="ARBA" id="ARBA00022814"/>
    </source>
</evidence>
<keyword evidence="5 6" id="KW-0804">Transcription</keyword>
<dbReference type="InterPro" id="IPR011605">
    <property type="entry name" value="NusB_fam"/>
</dbReference>
<evidence type="ECO:0000259" key="7">
    <source>
        <dbReference type="Pfam" id="PF01029"/>
    </source>
</evidence>
<comment type="caution">
    <text evidence="8">The sequence shown here is derived from an EMBL/GenBank/DDBJ whole genome shotgun (WGS) entry which is preliminary data.</text>
</comment>
<proteinExistence type="inferred from homology"/>
<dbReference type="NCBIfam" id="TIGR01951">
    <property type="entry name" value="nusB"/>
    <property type="match status" value="1"/>
</dbReference>
<evidence type="ECO:0000313" key="9">
    <source>
        <dbReference type="Proteomes" id="UP000192872"/>
    </source>
</evidence>